<evidence type="ECO:0008006" key="4">
    <source>
        <dbReference type="Google" id="ProtNLM"/>
    </source>
</evidence>
<sequence length="186" mass="21634">MTHDTSYIQTSEKKLQNYLAISNNFVNTHTHTHTHTHRRVVACVRVLYHFLSKFLSSIINNFPLASVRGIWRLAYAKFCFHKYLLEVRLFHKLNWLFGFRASSVQRGYPILSVLAFLLVLCVLRGGRRFLISSRVQGLKFKYSRGKGLRFKVQKFKESSELLNYAPRTLNFFTTSPLAISQPTTSN</sequence>
<gene>
    <name evidence="2" type="ORF">AB406_0977</name>
</gene>
<evidence type="ECO:0000313" key="2">
    <source>
        <dbReference type="EMBL" id="AQY21927.1"/>
    </source>
</evidence>
<protein>
    <recommendedName>
        <fullName evidence="4">Transmembrane protein</fullName>
    </recommendedName>
</protein>
<accession>A0A1S7DS20</accession>
<keyword evidence="1" id="KW-0472">Membrane</keyword>
<dbReference type="AlphaFoldDB" id="A0A1S7DS20"/>
<evidence type="ECO:0000256" key="1">
    <source>
        <dbReference type="SAM" id="Phobius"/>
    </source>
</evidence>
<keyword evidence="1" id="KW-1133">Transmembrane helix</keyword>
<organism evidence="2 3">
    <name type="scientific">Riemerella anatipestifer</name>
    <name type="common">Moraxella anatipestifer</name>
    <dbReference type="NCBI Taxonomy" id="34085"/>
    <lineage>
        <taxon>Bacteria</taxon>
        <taxon>Pseudomonadati</taxon>
        <taxon>Bacteroidota</taxon>
        <taxon>Flavobacteriia</taxon>
        <taxon>Flavobacteriales</taxon>
        <taxon>Weeksellaceae</taxon>
        <taxon>Riemerella</taxon>
    </lineage>
</organism>
<keyword evidence="1" id="KW-0812">Transmembrane</keyword>
<dbReference type="EMBL" id="CP011859">
    <property type="protein sequence ID" value="AQY21927.1"/>
    <property type="molecule type" value="Genomic_DNA"/>
</dbReference>
<dbReference type="Proteomes" id="UP000189883">
    <property type="component" value="Chromosome"/>
</dbReference>
<feature type="transmembrane region" description="Helical" evidence="1">
    <location>
        <begin position="107"/>
        <end position="126"/>
    </location>
</feature>
<evidence type="ECO:0000313" key="3">
    <source>
        <dbReference type="Proteomes" id="UP000189883"/>
    </source>
</evidence>
<name>A0A1S7DS20_RIEAN</name>
<reference evidence="2 3" key="1">
    <citation type="submission" date="2015-06" db="EMBL/GenBank/DDBJ databases">
        <title>R. anatipestifer strain HXb2 is the most virulent strain so far, and the genome sequence would help us uncover the pathogenesis.</title>
        <authorList>
            <person name="Hu Q."/>
            <person name="Qi J."/>
            <person name="Bo H."/>
            <person name="Liu G."/>
            <person name="Tao M."/>
            <person name="Ding Y."/>
            <person name="Xue Y."/>
        </authorList>
    </citation>
    <scope>NUCLEOTIDE SEQUENCE [LARGE SCALE GENOMIC DNA]</scope>
    <source>
        <strain evidence="2 3">HXb2</strain>
    </source>
</reference>
<proteinExistence type="predicted"/>